<keyword evidence="1" id="KW-0732">Signal</keyword>
<dbReference type="Pfam" id="PF16640">
    <property type="entry name" value="Big_3_5"/>
    <property type="match status" value="9"/>
</dbReference>
<comment type="caution">
    <text evidence="3">The sequence shown here is derived from an EMBL/GenBank/DDBJ whole genome shotgun (WGS) entry which is preliminary data.</text>
</comment>
<reference evidence="3" key="1">
    <citation type="submission" date="2021-04" db="EMBL/GenBank/DDBJ databases">
        <title>Genome based classification of Actinospica acidithermotolerans sp. nov., an actinobacterium isolated from an Indonesian hot spring.</title>
        <authorList>
            <person name="Kusuma A.B."/>
            <person name="Putra K.E."/>
            <person name="Nafisah S."/>
            <person name="Loh J."/>
            <person name="Nouioui I."/>
            <person name="Goodfellow M."/>
        </authorList>
    </citation>
    <scope>NUCLEOTIDE SEQUENCE</scope>
    <source>
        <strain evidence="3">CSCA 57</strain>
    </source>
</reference>
<dbReference type="InterPro" id="IPR008964">
    <property type="entry name" value="Invasin/intimin_cell_adhesion"/>
</dbReference>
<evidence type="ECO:0000256" key="1">
    <source>
        <dbReference type="SAM" id="SignalP"/>
    </source>
</evidence>
<feature type="domain" description="Bacterial Ig-like" evidence="2">
    <location>
        <begin position="576"/>
        <end position="665"/>
    </location>
</feature>
<feature type="domain" description="Bacterial Ig-like" evidence="2">
    <location>
        <begin position="1070"/>
        <end position="1158"/>
    </location>
</feature>
<protein>
    <submittedName>
        <fullName evidence="3">Ig-like domain repeat protein</fullName>
    </submittedName>
</protein>
<dbReference type="SUPFAM" id="SSF49373">
    <property type="entry name" value="Invasin/intimin cell-adhesion fragments"/>
    <property type="match status" value="1"/>
</dbReference>
<feature type="domain" description="Bacterial Ig-like" evidence="2">
    <location>
        <begin position="477"/>
        <end position="566"/>
    </location>
</feature>
<dbReference type="Proteomes" id="UP000675781">
    <property type="component" value="Unassembled WGS sequence"/>
</dbReference>
<dbReference type="InterPro" id="IPR013783">
    <property type="entry name" value="Ig-like_fold"/>
</dbReference>
<sequence>MRILSLARSRPPAAALVGAVVLALGALSPGVAHADPGADGLPQAADVGAYFDVADASARPGLAVGPDGNVWTVGAQEIEALDPSSGEIAKRYSIGYTPFELISGPDSSMWFSLQMTGGNGTVSEIGRIDMSGNVTEYPLPAGDGGLISGIAADSAGDIWFATASAQSANGLGYVGYLAPDGSITQFPMPVAYIYANFANSITLGPDGNMWFIGQFGAPGPVEVASVTPAGVITTYPVSYPSSGGPLAITTGADGKLWFSYGATIGGNYTSLIGTLDPLTGAQSTLVLPLAISQVSGLVLGTDGIIYAAGAPNSGSGVEVVGVAPDDQYALFSEPYTLTSYGIAADPDGNLWLSDGGVFAQVTLGKPYSAKMSITADANPAYFGQPGNLVMTLTPDQPGAPTPTGTVSLTMAFGGYSYVGSATVVNGVADFPIADLPLNYATGQDPIDAVYSGDANYGPQAAGQLTVVVYRAQTTLSLTTTVNPSAFGQDVQAVATLTAQGGGEPASGSTDVVFTVDGVNQDVVIGDNGTATLDLPDLSSGTHTIGASFPGANGYAPSTATSLTQTVGQAAAPTVSLSSSRPTAEYGQQVTVVAVVAAPSGAPTPTGSVTFTVNGTQTTVSVDGSGSAALQLPSLNAGTYPITASYSGDANYPAADAPAPLTQTVTPSISSLLLSSPDNPSHLGQDVELDATVVGEPGGPIPDGSVTVMVGAFTQTVALNQYGIATFTLPGADLPVDEDLISASYTSSSGNFDPATATFTQTVFQAPTPTVTLSTSAATSAFDQPATVTATVSTTAPGFTPTGTIVFSVNGPDNAQATVPLDANGAAGYTLPAGLDPGSYTVSATYSGGGNYSGGEQSATLGETVTQAPTTTALAATASQVNQGQSVTFTSVSTETATGQPVNGGQVQFSVNGTATETVTVDGTGTAAFTTTTLPVGTDRVTATYLGDTDEASGTAASATVTVAANALTLSSSANPAVTGQKATFTAQVAPATPGGATPTGTVTFTVDGTAEAPVALHLGTATYKASFTTPGPHTVTAAYSGNAGNPAATSAPFTETVDPAGTTVALTTTGSADPSVTGQAVTFSAQATATAPGTGIPSGTVTFTVDGIAQTPVTLTAAGKATLRLTTLTVGVHTVTAAYSGAAGYTASTSPALQQTVNQASTTVTLTSSVNPSAPTQAVTFTVKVTAVAPGTGVPTGTVVLTIDGVAEPAITVVNGLAKVTFSGLTAGTHTITAAYSGSAAYAAGTSGTLSQTVS</sequence>
<evidence type="ECO:0000313" key="3">
    <source>
        <dbReference type="EMBL" id="MBR7838937.1"/>
    </source>
</evidence>
<dbReference type="EMBL" id="JAGSOG010000351">
    <property type="protein sequence ID" value="MBR7838937.1"/>
    <property type="molecule type" value="Genomic_DNA"/>
</dbReference>
<gene>
    <name evidence="3" type="ORF">KDL01_37060</name>
</gene>
<feature type="domain" description="Bacterial Ig-like" evidence="2">
    <location>
        <begin position="1166"/>
        <end position="1255"/>
    </location>
</feature>
<feature type="domain" description="Bacterial Ig-like" evidence="2">
    <location>
        <begin position="674"/>
        <end position="762"/>
    </location>
</feature>
<proteinExistence type="predicted"/>
<name>A0A941EVJ0_9ACTN</name>
<dbReference type="RefSeq" id="WP_212533385.1">
    <property type="nucleotide sequence ID" value="NZ_JAGSOG010000351.1"/>
</dbReference>
<dbReference type="InterPro" id="IPR032109">
    <property type="entry name" value="Big_3_5"/>
</dbReference>
<dbReference type="InterPro" id="IPR015943">
    <property type="entry name" value="WD40/YVTN_repeat-like_dom_sf"/>
</dbReference>
<feature type="domain" description="Bacterial Ig-like" evidence="2">
    <location>
        <begin position="773"/>
        <end position="864"/>
    </location>
</feature>
<accession>A0A941EVJ0</accession>
<feature type="signal peptide" evidence="1">
    <location>
        <begin position="1"/>
        <end position="34"/>
    </location>
</feature>
<feature type="domain" description="Bacterial Ig-like" evidence="2">
    <location>
        <begin position="374"/>
        <end position="468"/>
    </location>
</feature>
<dbReference type="GO" id="GO:0005975">
    <property type="term" value="P:carbohydrate metabolic process"/>
    <property type="evidence" value="ECO:0007669"/>
    <property type="project" value="UniProtKB-ARBA"/>
</dbReference>
<feature type="domain" description="Bacterial Ig-like" evidence="2">
    <location>
        <begin position="874"/>
        <end position="963"/>
    </location>
</feature>
<dbReference type="Gene3D" id="2.130.10.10">
    <property type="entry name" value="YVTN repeat-like/Quinoprotein amine dehydrogenase"/>
    <property type="match status" value="1"/>
</dbReference>
<keyword evidence="4" id="KW-1185">Reference proteome</keyword>
<organism evidence="3 4">
    <name type="scientific">Actinospica durhamensis</name>
    <dbReference type="NCBI Taxonomy" id="1508375"/>
    <lineage>
        <taxon>Bacteria</taxon>
        <taxon>Bacillati</taxon>
        <taxon>Actinomycetota</taxon>
        <taxon>Actinomycetes</taxon>
        <taxon>Catenulisporales</taxon>
        <taxon>Actinospicaceae</taxon>
        <taxon>Actinospica</taxon>
    </lineage>
</organism>
<feature type="chain" id="PRO_5037690150" evidence="1">
    <location>
        <begin position="35"/>
        <end position="1255"/>
    </location>
</feature>
<evidence type="ECO:0000313" key="4">
    <source>
        <dbReference type="Proteomes" id="UP000675781"/>
    </source>
</evidence>
<dbReference type="AlphaFoldDB" id="A0A941EVJ0"/>
<evidence type="ECO:0000259" key="2">
    <source>
        <dbReference type="Pfam" id="PF16640"/>
    </source>
</evidence>
<feature type="domain" description="Bacterial Ig-like" evidence="2">
    <location>
        <begin position="969"/>
        <end position="1057"/>
    </location>
</feature>
<dbReference type="SUPFAM" id="SSF101898">
    <property type="entry name" value="NHL repeat"/>
    <property type="match status" value="1"/>
</dbReference>
<dbReference type="Gene3D" id="2.60.40.10">
    <property type="entry name" value="Immunoglobulins"/>
    <property type="match status" value="9"/>
</dbReference>